<dbReference type="WBParaSite" id="nRc.2.0.1.t12333-RA">
    <property type="protein sequence ID" value="nRc.2.0.1.t12333-RA"/>
    <property type="gene ID" value="nRc.2.0.1.g12333"/>
</dbReference>
<sequence>MREQACNYYIEYWNKNCSKNGVEEGDKTIRGYCNLYRTLCDTLEEDKRIVASGGKLTSAPPLENSGYKLKSLNFDIQVPLFSDQSAAKNRGSKSKNRRHPRKMQQYLEDNPYFCPYFEGRCYSEEIYNDGQKKGHKCKFLC</sequence>
<evidence type="ECO:0000313" key="1">
    <source>
        <dbReference type="Proteomes" id="UP000887565"/>
    </source>
</evidence>
<organism evidence="1 2">
    <name type="scientific">Romanomermis culicivorax</name>
    <name type="common">Nematode worm</name>
    <dbReference type="NCBI Taxonomy" id="13658"/>
    <lineage>
        <taxon>Eukaryota</taxon>
        <taxon>Metazoa</taxon>
        <taxon>Ecdysozoa</taxon>
        <taxon>Nematoda</taxon>
        <taxon>Enoplea</taxon>
        <taxon>Dorylaimia</taxon>
        <taxon>Mermithida</taxon>
        <taxon>Mermithoidea</taxon>
        <taxon>Mermithidae</taxon>
        <taxon>Romanomermis</taxon>
    </lineage>
</organism>
<reference evidence="2" key="1">
    <citation type="submission" date="2022-11" db="UniProtKB">
        <authorList>
            <consortium name="WormBaseParasite"/>
        </authorList>
    </citation>
    <scope>IDENTIFICATION</scope>
</reference>
<accession>A0A915IEV2</accession>
<proteinExistence type="predicted"/>
<dbReference type="Proteomes" id="UP000887565">
    <property type="component" value="Unplaced"/>
</dbReference>
<protein>
    <submittedName>
        <fullName evidence="2">Uncharacterized protein</fullName>
    </submittedName>
</protein>
<evidence type="ECO:0000313" key="2">
    <source>
        <dbReference type="WBParaSite" id="nRc.2.0.1.t12333-RA"/>
    </source>
</evidence>
<dbReference type="AlphaFoldDB" id="A0A915IEV2"/>
<name>A0A915IEV2_ROMCU</name>
<keyword evidence="1" id="KW-1185">Reference proteome</keyword>